<dbReference type="Pfam" id="PF03573">
    <property type="entry name" value="OprD"/>
    <property type="match status" value="1"/>
</dbReference>
<dbReference type="Proteomes" id="UP000292110">
    <property type="component" value="Unassembled WGS sequence"/>
</dbReference>
<feature type="signal peptide" evidence="4">
    <location>
        <begin position="1"/>
        <end position="31"/>
    </location>
</feature>
<name>A0A4Q6XMP9_9GAMM</name>
<evidence type="ECO:0000256" key="1">
    <source>
        <dbReference type="ARBA" id="ARBA00009075"/>
    </source>
</evidence>
<evidence type="ECO:0000313" key="5">
    <source>
        <dbReference type="EMBL" id="RZF55997.1"/>
    </source>
</evidence>
<dbReference type="InterPro" id="IPR023614">
    <property type="entry name" value="Porin_dom_sf"/>
</dbReference>
<dbReference type="GO" id="GO:0016020">
    <property type="term" value="C:membrane"/>
    <property type="evidence" value="ECO:0007669"/>
    <property type="project" value="InterPro"/>
</dbReference>
<feature type="chain" id="PRO_5020843367" evidence="4">
    <location>
        <begin position="32"/>
        <end position="417"/>
    </location>
</feature>
<organism evidence="5 6">
    <name type="scientific">Acinetobacter halotolerans</name>
    <dbReference type="NCBI Taxonomy" id="1752076"/>
    <lineage>
        <taxon>Bacteria</taxon>
        <taxon>Pseudomonadati</taxon>
        <taxon>Pseudomonadota</taxon>
        <taxon>Gammaproteobacteria</taxon>
        <taxon>Moraxellales</taxon>
        <taxon>Moraxellaceae</taxon>
        <taxon>Acinetobacter</taxon>
    </lineage>
</organism>
<dbReference type="AlphaFoldDB" id="A0A4Q6XMP9"/>
<dbReference type="PANTHER" id="PTHR34596:SF2">
    <property type="entry name" value="CHITOPORIN"/>
    <property type="match status" value="1"/>
</dbReference>
<comment type="caution">
    <text evidence="5">The sequence shown here is derived from an EMBL/GenBank/DDBJ whole genome shotgun (WGS) entry which is preliminary data.</text>
</comment>
<sequence>MDRPTSKIGSNTPLMLLSLLSCITVSTNTHSANEEWKFTLKNAYLDRDFDHPELKNVGSWSQSASLFYDSKMVDSPLKLLGEPIQIGAKASTQYAVRLSSDKHRADAILPFDKLNQSQAPDYLKYGATLKLGYQDTLLNLGELWLDLPFTVVDGSRQLLNSYWGTNLRTQVNDKLQLEIGRVNKVSPRNEEDFRKFSFTSKGVTGYSDGLNYIDLRYQFSPNLKAEYYFGHLENLFNKHYLGLEHTWKKENFSLNSKLKYFNDQDNSHQFKIDSQNFALLETLKIQNHSFGLGYQQLNGDTAYPLLDGFLPEFYFINWNATGFVKKDEKSYHFIYNYDFKDYVPGLNTTLKYVYGNNFKTTDDVKNNESESNIIVNYSFQQPELKGLALQYIWIDYDVKHGTDFSENRIFVNYTKKF</sequence>
<keyword evidence="6" id="KW-1185">Reference proteome</keyword>
<dbReference type="GO" id="GO:0015288">
    <property type="term" value="F:porin activity"/>
    <property type="evidence" value="ECO:0007669"/>
    <property type="project" value="TreeGrafter"/>
</dbReference>
<comment type="similarity">
    <text evidence="1">Belongs to the outer membrane porin (Opr) (TC 1.B.25) family.</text>
</comment>
<proteinExistence type="inferred from homology"/>
<gene>
    <name evidence="5" type="ORF">EXE30_04165</name>
</gene>
<protein>
    <submittedName>
        <fullName evidence="5">Outer membrane porin, OprD family</fullName>
    </submittedName>
</protein>
<evidence type="ECO:0000256" key="2">
    <source>
        <dbReference type="ARBA" id="ARBA00022448"/>
    </source>
</evidence>
<keyword evidence="2" id="KW-0813">Transport</keyword>
<dbReference type="PANTHER" id="PTHR34596">
    <property type="entry name" value="CHITOPORIN"/>
    <property type="match status" value="1"/>
</dbReference>
<dbReference type="Gene3D" id="2.40.160.10">
    <property type="entry name" value="Porin"/>
    <property type="match status" value="1"/>
</dbReference>
<evidence type="ECO:0000313" key="6">
    <source>
        <dbReference type="Proteomes" id="UP000292110"/>
    </source>
</evidence>
<dbReference type="RefSeq" id="WP_130161312.1">
    <property type="nucleotide sequence ID" value="NZ_SGIM01000002.1"/>
</dbReference>
<evidence type="ECO:0000256" key="3">
    <source>
        <dbReference type="ARBA" id="ARBA00022729"/>
    </source>
</evidence>
<dbReference type="InterPro" id="IPR005318">
    <property type="entry name" value="OM_porin_bac"/>
</dbReference>
<dbReference type="PROSITE" id="PS51257">
    <property type="entry name" value="PROKAR_LIPOPROTEIN"/>
    <property type="match status" value="1"/>
</dbReference>
<keyword evidence="3 4" id="KW-0732">Signal</keyword>
<reference evidence="5 6" key="1">
    <citation type="submission" date="2019-02" db="EMBL/GenBank/DDBJ databases">
        <title>The draft genome of Acinetobacter halotolerans strain JCM 31009.</title>
        <authorList>
            <person name="Qin J."/>
            <person name="Feng Y."/>
            <person name="Nemec A."/>
            <person name="Zong Z."/>
        </authorList>
    </citation>
    <scope>NUCLEOTIDE SEQUENCE [LARGE SCALE GENOMIC DNA]</scope>
    <source>
        <strain evidence="5 6">JCM 31009</strain>
    </source>
</reference>
<evidence type="ECO:0000256" key="4">
    <source>
        <dbReference type="SAM" id="SignalP"/>
    </source>
</evidence>
<dbReference type="EMBL" id="SGIM01000002">
    <property type="protein sequence ID" value="RZF55997.1"/>
    <property type="molecule type" value="Genomic_DNA"/>
</dbReference>
<accession>A0A4Q6XMP9</accession>